<evidence type="ECO:0000256" key="9">
    <source>
        <dbReference type="ARBA" id="ARBA00022801"/>
    </source>
</evidence>
<dbReference type="GO" id="GO:0004523">
    <property type="term" value="F:RNA-DNA hybrid ribonuclease activity"/>
    <property type="evidence" value="ECO:0007669"/>
    <property type="project" value="UniProtKB-EC"/>
</dbReference>
<keyword evidence="6" id="KW-0540">Nuclease</keyword>
<feature type="region of interest" description="Disordered" evidence="11">
    <location>
        <begin position="177"/>
        <end position="199"/>
    </location>
</feature>
<dbReference type="InterPro" id="IPR036397">
    <property type="entry name" value="RNaseH_sf"/>
</dbReference>
<dbReference type="PANTHER" id="PTHR10642:SF26">
    <property type="entry name" value="RIBONUCLEASE H1"/>
    <property type="match status" value="1"/>
</dbReference>
<dbReference type="EC" id="3.1.26.4" evidence="5"/>
<accession>A0A6J7A914</accession>
<comment type="catalytic activity">
    <reaction evidence="1">
        <text>Endonucleolytic cleavage to 5'-phosphomonoester.</text>
        <dbReference type="EC" id="3.1.26.4"/>
    </reaction>
</comment>
<evidence type="ECO:0000256" key="11">
    <source>
        <dbReference type="SAM" id="MobiDB-lite"/>
    </source>
</evidence>
<reference evidence="13" key="1">
    <citation type="submission" date="2020-05" db="EMBL/GenBank/DDBJ databases">
        <authorList>
            <person name="Chiriac C."/>
            <person name="Salcher M."/>
            <person name="Ghai R."/>
            <person name="Kavagutti S V."/>
        </authorList>
    </citation>
    <scope>NUCLEOTIDE SEQUENCE</scope>
</reference>
<evidence type="ECO:0000256" key="4">
    <source>
        <dbReference type="ARBA" id="ARBA00011245"/>
    </source>
</evidence>
<evidence type="ECO:0000256" key="5">
    <source>
        <dbReference type="ARBA" id="ARBA00012180"/>
    </source>
</evidence>
<feature type="domain" description="RNase H type-1" evidence="12">
    <location>
        <begin position="39"/>
        <end position="176"/>
    </location>
</feature>
<evidence type="ECO:0000313" key="13">
    <source>
        <dbReference type="EMBL" id="CAB4828869.1"/>
    </source>
</evidence>
<evidence type="ECO:0000256" key="7">
    <source>
        <dbReference type="ARBA" id="ARBA00022723"/>
    </source>
</evidence>
<feature type="compositionally biased region" description="Low complexity" evidence="11">
    <location>
        <begin position="17"/>
        <end position="27"/>
    </location>
</feature>
<dbReference type="CDD" id="cd09278">
    <property type="entry name" value="RNase_HI_prokaryote_like"/>
    <property type="match status" value="1"/>
</dbReference>
<dbReference type="GO" id="GO:0046872">
    <property type="term" value="F:metal ion binding"/>
    <property type="evidence" value="ECO:0007669"/>
    <property type="project" value="UniProtKB-KW"/>
</dbReference>
<comment type="similarity">
    <text evidence="3">Belongs to the RNase H family.</text>
</comment>
<dbReference type="AlphaFoldDB" id="A0A6J7A914"/>
<comment type="subunit">
    <text evidence="4">Monomer.</text>
</comment>
<comment type="cofactor">
    <cofactor evidence="2">
        <name>Mg(2+)</name>
        <dbReference type="ChEBI" id="CHEBI:18420"/>
    </cofactor>
</comment>
<dbReference type="InterPro" id="IPR022892">
    <property type="entry name" value="RNaseHI"/>
</dbReference>
<protein>
    <recommendedName>
        <fullName evidence="5">ribonuclease H</fullName>
        <ecNumber evidence="5">3.1.26.4</ecNumber>
    </recommendedName>
</protein>
<dbReference type="HAMAP" id="MF_00042">
    <property type="entry name" value="RNase_H"/>
    <property type="match status" value="1"/>
</dbReference>
<sequence length="199" mass="21737">MQQQLSFGNEAIPVPPVAERAPVREPSVPAPSPPSVGTLTTRTVVYTDGACSGNPGPGGWAWAVPGGAWARGAEASSTNQRMELSAVLEAVRSLPGPLEVVSDSTYVVNCFRDRWWAGWQKRNWRNSQNKPVANRDIWEPLIGLVIPRDIVFRWVKGHGTDPINGYVDELAVKSARTQTADIGQSSPNSPSRRPTRNDW</sequence>
<proteinExistence type="inferred from homology"/>
<dbReference type="InterPro" id="IPR050092">
    <property type="entry name" value="RNase_H"/>
</dbReference>
<keyword evidence="7" id="KW-0479">Metal-binding</keyword>
<gene>
    <name evidence="13" type="ORF">UFOPK3139_01248</name>
</gene>
<feature type="region of interest" description="Disordered" evidence="11">
    <location>
        <begin position="1"/>
        <end position="36"/>
    </location>
</feature>
<dbReference type="InterPro" id="IPR012337">
    <property type="entry name" value="RNaseH-like_sf"/>
</dbReference>
<organism evidence="13">
    <name type="scientific">freshwater metagenome</name>
    <dbReference type="NCBI Taxonomy" id="449393"/>
    <lineage>
        <taxon>unclassified sequences</taxon>
        <taxon>metagenomes</taxon>
        <taxon>ecological metagenomes</taxon>
    </lineage>
</organism>
<evidence type="ECO:0000256" key="1">
    <source>
        <dbReference type="ARBA" id="ARBA00000077"/>
    </source>
</evidence>
<dbReference type="Gene3D" id="3.30.420.10">
    <property type="entry name" value="Ribonuclease H-like superfamily/Ribonuclease H"/>
    <property type="match status" value="1"/>
</dbReference>
<keyword evidence="10" id="KW-0460">Magnesium</keyword>
<dbReference type="GO" id="GO:0043137">
    <property type="term" value="P:DNA replication, removal of RNA primer"/>
    <property type="evidence" value="ECO:0007669"/>
    <property type="project" value="TreeGrafter"/>
</dbReference>
<dbReference type="InterPro" id="IPR002156">
    <property type="entry name" value="RNaseH_domain"/>
</dbReference>
<evidence type="ECO:0000259" key="12">
    <source>
        <dbReference type="PROSITE" id="PS50879"/>
    </source>
</evidence>
<keyword evidence="8" id="KW-0255">Endonuclease</keyword>
<dbReference type="PANTHER" id="PTHR10642">
    <property type="entry name" value="RIBONUCLEASE H1"/>
    <property type="match status" value="1"/>
</dbReference>
<dbReference type="SUPFAM" id="SSF53098">
    <property type="entry name" value="Ribonuclease H-like"/>
    <property type="match status" value="1"/>
</dbReference>
<dbReference type="GO" id="GO:0003676">
    <property type="term" value="F:nucleic acid binding"/>
    <property type="evidence" value="ECO:0007669"/>
    <property type="project" value="InterPro"/>
</dbReference>
<dbReference type="PROSITE" id="PS50879">
    <property type="entry name" value="RNASE_H_1"/>
    <property type="match status" value="1"/>
</dbReference>
<name>A0A6J7A914_9ZZZZ</name>
<evidence type="ECO:0000256" key="6">
    <source>
        <dbReference type="ARBA" id="ARBA00022722"/>
    </source>
</evidence>
<evidence type="ECO:0000256" key="8">
    <source>
        <dbReference type="ARBA" id="ARBA00022759"/>
    </source>
</evidence>
<keyword evidence="9" id="KW-0378">Hydrolase</keyword>
<dbReference type="Pfam" id="PF00075">
    <property type="entry name" value="RNase_H"/>
    <property type="match status" value="1"/>
</dbReference>
<evidence type="ECO:0000256" key="2">
    <source>
        <dbReference type="ARBA" id="ARBA00001946"/>
    </source>
</evidence>
<evidence type="ECO:0000256" key="3">
    <source>
        <dbReference type="ARBA" id="ARBA00005300"/>
    </source>
</evidence>
<evidence type="ECO:0000256" key="10">
    <source>
        <dbReference type="ARBA" id="ARBA00022842"/>
    </source>
</evidence>
<dbReference type="EMBL" id="CAFABA010000043">
    <property type="protein sequence ID" value="CAB4828869.1"/>
    <property type="molecule type" value="Genomic_DNA"/>
</dbReference>